<dbReference type="OrthoDB" id="1359118at2"/>
<name>A0A0A2M048_9FLAO</name>
<evidence type="ECO:0000256" key="1">
    <source>
        <dbReference type="SAM" id="SignalP"/>
    </source>
</evidence>
<sequence length="123" mass="13550">MKKIIAILVVMLGFGFTANAQQKRVSVKSPTTGVQAVAKDPVVEQAATKDLTALTKVVTLNDVEKQNFKGLFEYKHRELKKALTPDQKKVLLNSIDAKLRASLTPDQMAKLDANKKTLTQLTN</sequence>
<dbReference type="AlphaFoldDB" id="A0A0A2M048"/>
<accession>A0A0A2M048</accession>
<proteinExistence type="predicted"/>
<evidence type="ECO:0000313" key="3">
    <source>
        <dbReference type="Proteomes" id="UP000030152"/>
    </source>
</evidence>
<comment type="caution">
    <text evidence="2">The sequence shown here is derived from an EMBL/GenBank/DDBJ whole genome shotgun (WGS) entry which is preliminary data.</text>
</comment>
<reference evidence="2 3" key="1">
    <citation type="submission" date="2013-09" db="EMBL/GenBank/DDBJ databases">
        <authorList>
            <person name="Zeng Z."/>
            <person name="Chen C."/>
        </authorList>
    </citation>
    <scope>NUCLEOTIDE SEQUENCE [LARGE SCALE GENOMIC DNA]</scope>
    <source>
        <strain evidence="2 3">WB 3.3-2</strain>
    </source>
</reference>
<dbReference type="EMBL" id="JRLX01000019">
    <property type="protein sequence ID" value="KGO85634.1"/>
    <property type="molecule type" value="Genomic_DNA"/>
</dbReference>
<organism evidence="2 3">
    <name type="scientific">Flavobacterium rivuli WB 3.3-2 = DSM 21788</name>
    <dbReference type="NCBI Taxonomy" id="1121895"/>
    <lineage>
        <taxon>Bacteria</taxon>
        <taxon>Pseudomonadati</taxon>
        <taxon>Bacteroidota</taxon>
        <taxon>Flavobacteriia</taxon>
        <taxon>Flavobacteriales</taxon>
        <taxon>Flavobacteriaceae</taxon>
        <taxon>Flavobacterium</taxon>
    </lineage>
</organism>
<evidence type="ECO:0000313" key="2">
    <source>
        <dbReference type="EMBL" id="KGO85634.1"/>
    </source>
</evidence>
<keyword evidence="3" id="KW-1185">Reference proteome</keyword>
<protein>
    <recommendedName>
        <fullName evidence="4">Lipoprotein</fullName>
    </recommendedName>
</protein>
<evidence type="ECO:0008006" key="4">
    <source>
        <dbReference type="Google" id="ProtNLM"/>
    </source>
</evidence>
<gene>
    <name evidence="2" type="ORF">Q765_15605</name>
</gene>
<feature type="signal peptide" evidence="1">
    <location>
        <begin position="1"/>
        <end position="20"/>
    </location>
</feature>
<dbReference type="RefSeq" id="WP_020213675.1">
    <property type="nucleotide sequence ID" value="NZ_JRLX01000019.1"/>
</dbReference>
<feature type="chain" id="PRO_5001990722" description="Lipoprotein" evidence="1">
    <location>
        <begin position="21"/>
        <end position="123"/>
    </location>
</feature>
<dbReference type="eggNOG" id="ENOG502ZY73">
    <property type="taxonomic scope" value="Bacteria"/>
</dbReference>
<keyword evidence="1" id="KW-0732">Signal</keyword>
<dbReference type="Proteomes" id="UP000030152">
    <property type="component" value="Unassembled WGS sequence"/>
</dbReference>